<feature type="region of interest" description="Disordered" evidence="1">
    <location>
        <begin position="69"/>
        <end position="103"/>
    </location>
</feature>
<dbReference type="EMBL" id="KQ965758">
    <property type="protein sequence ID" value="KXS15965.1"/>
    <property type="molecule type" value="Genomic_DNA"/>
</dbReference>
<evidence type="ECO:0000256" key="1">
    <source>
        <dbReference type="SAM" id="MobiDB-lite"/>
    </source>
</evidence>
<organism evidence="2 3">
    <name type="scientific">Gonapodya prolifera (strain JEL478)</name>
    <name type="common">Monoblepharis prolifera</name>
    <dbReference type="NCBI Taxonomy" id="1344416"/>
    <lineage>
        <taxon>Eukaryota</taxon>
        <taxon>Fungi</taxon>
        <taxon>Fungi incertae sedis</taxon>
        <taxon>Chytridiomycota</taxon>
        <taxon>Chytridiomycota incertae sedis</taxon>
        <taxon>Monoblepharidomycetes</taxon>
        <taxon>Monoblepharidales</taxon>
        <taxon>Gonapodyaceae</taxon>
        <taxon>Gonapodya</taxon>
    </lineage>
</organism>
<keyword evidence="3" id="KW-1185">Reference proteome</keyword>
<gene>
    <name evidence="2" type="ORF">M427DRAFT_56265</name>
</gene>
<evidence type="ECO:0000313" key="3">
    <source>
        <dbReference type="Proteomes" id="UP000070544"/>
    </source>
</evidence>
<evidence type="ECO:0000313" key="2">
    <source>
        <dbReference type="EMBL" id="KXS15965.1"/>
    </source>
</evidence>
<dbReference type="Proteomes" id="UP000070544">
    <property type="component" value="Unassembled WGS sequence"/>
</dbReference>
<sequence>MQLMFGLQLYQLPCQPPLPLTSPSFHARPLARVLKHRLELFSSRFHRPAPIRPHVCSIPRLPALLLPFPESHQSTSAPPRTPLHETAPPPPQKRRRTAFPASA</sequence>
<accession>A0A139AHQ2</accession>
<protein>
    <submittedName>
        <fullName evidence="2">Uncharacterized protein</fullName>
    </submittedName>
</protein>
<dbReference type="AlphaFoldDB" id="A0A139AHQ2"/>
<name>A0A139AHQ2_GONPJ</name>
<reference evidence="2 3" key="1">
    <citation type="journal article" date="2015" name="Genome Biol. Evol.">
        <title>Phylogenomic analyses indicate that early fungi evolved digesting cell walls of algal ancestors of land plants.</title>
        <authorList>
            <person name="Chang Y."/>
            <person name="Wang S."/>
            <person name="Sekimoto S."/>
            <person name="Aerts A.L."/>
            <person name="Choi C."/>
            <person name="Clum A."/>
            <person name="LaButti K.M."/>
            <person name="Lindquist E.A."/>
            <person name="Yee Ngan C."/>
            <person name="Ohm R.A."/>
            <person name="Salamov A.A."/>
            <person name="Grigoriev I.V."/>
            <person name="Spatafora J.W."/>
            <person name="Berbee M.L."/>
        </authorList>
    </citation>
    <scope>NUCLEOTIDE SEQUENCE [LARGE SCALE GENOMIC DNA]</scope>
    <source>
        <strain evidence="2 3">JEL478</strain>
    </source>
</reference>
<proteinExistence type="predicted"/>